<dbReference type="CDD" id="cd11669">
    <property type="entry name" value="TTHB210-like"/>
    <property type="match status" value="1"/>
</dbReference>
<dbReference type="EMBL" id="FTNM01000001">
    <property type="protein sequence ID" value="SIQ56332.1"/>
    <property type="molecule type" value="Genomic_DNA"/>
</dbReference>
<name>A0A1N6TSJ4_9BACT</name>
<dbReference type="InterPro" id="IPR033786">
    <property type="entry name" value="TTHB210-like"/>
</dbReference>
<accession>A0A1N6TSJ4</accession>
<evidence type="ECO:0000259" key="1">
    <source>
        <dbReference type="Pfam" id="PF18197"/>
    </source>
</evidence>
<dbReference type="Pfam" id="PF18197">
    <property type="entry name" value="TTHB210-like"/>
    <property type="match status" value="1"/>
</dbReference>
<sequence length="253" mass="29278">MLSLVMLFSGCDDYDDKTSPLANQTIHGKTIHVGEGTAYSWATFDEAGNPAAVGVRFSEQAVNTLPQQDNSEGHGHMIYYEMELPQEIMQQTPFKHIVMDWNPMGHPPALYELPHFDAHFYMISSAERKAIGDEVSDPKLMIEPAPRYLPADYIDVQVNVPQMGKHWVDRHSPELNGEKFTQTMIYGSYDGRVIFFEPMYTVEYLQSKPDDTFDLKQPEEFQQKGLYYPTRYGFYYDADKKEYVIWLDNMQLK</sequence>
<gene>
    <name evidence="2" type="ORF">SAMN05421545_0487</name>
</gene>
<organism evidence="2 3">
    <name type="scientific">Pontibacter lucknowensis</name>
    <dbReference type="NCBI Taxonomy" id="1077936"/>
    <lineage>
        <taxon>Bacteria</taxon>
        <taxon>Pseudomonadati</taxon>
        <taxon>Bacteroidota</taxon>
        <taxon>Cytophagia</taxon>
        <taxon>Cytophagales</taxon>
        <taxon>Hymenobacteraceae</taxon>
        <taxon>Pontibacter</taxon>
    </lineage>
</organism>
<reference evidence="3" key="1">
    <citation type="submission" date="2017-01" db="EMBL/GenBank/DDBJ databases">
        <authorList>
            <person name="Varghese N."/>
            <person name="Submissions S."/>
        </authorList>
    </citation>
    <scope>NUCLEOTIDE SEQUENCE [LARGE SCALE GENOMIC DNA]</scope>
    <source>
        <strain evidence="3">DM9</strain>
    </source>
</reference>
<dbReference type="AlphaFoldDB" id="A0A1N6TSJ4"/>
<feature type="domain" description="TTHB210-like" evidence="1">
    <location>
        <begin position="45"/>
        <end position="101"/>
    </location>
</feature>
<dbReference type="STRING" id="1077936.SAMN05421545_0487"/>
<keyword evidence="3" id="KW-1185">Reference proteome</keyword>
<dbReference type="Proteomes" id="UP000185924">
    <property type="component" value="Unassembled WGS sequence"/>
</dbReference>
<proteinExistence type="predicted"/>
<dbReference type="InterPro" id="IPR040832">
    <property type="entry name" value="TTHB210-like_dom"/>
</dbReference>
<protein>
    <recommendedName>
        <fullName evidence="1">TTHB210-like domain-containing protein</fullName>
    </recommendedName>
</protein>
<evidence type="ECO:0000313" key="3">
    <source>
        <dbReference type="Proteomes" id="UP000185924"/>
    </source>
</evidence>
<evidence type="ECO:0000313" key="2">
    <source>
        <dbReference type="EMBL" id="SIQ56332.1"/>
    </source>
</evidence>